<accession>A0ABN2HXY4</accession>
<proteinExistence type="inferred from homology"/>
<feature type="transmembrane region" description="Helical" evidence="10">
    <location>
        <begin position="12"/>
        <end position="32"/>
    </location>
</feature>
<evidence type="ECO:0000256" key="4">
    <source>
        <dbReference type="ARBA" id="ARBA00022719"/>
    </source>
</evidence>
<evidence type="ECO:0000313" key="12">
    <source>
        <dbReference type="EMBL" id="GAA1695191.1"/>
    </source>
</evidence>
<organism evidence="12 13">
    <name type="scientific">Microbacterium sediminicola</name>
    <dbReference type="NCBI Taxonomy" id="415210"/>
    <lineage>
        <taxon>Bacteria</taxon>
        <taxon>Bacillati</taxon>
        <taxon>Actinomycetota</taxon>
        <taxon>Actinomycetes</taxon>
        <taxon>Micrococcales</taxon>
        <taxon>Microbacteriaceae</taxon>
        <taxon>Microbacterium</taxon>
    </lineage>
</organism>
<feature type="transmembrane region" description="Helical" evidence="10">
    <location>
        <begin position="66"/>
        <end position="87"/>
    </location>
</feature>
<feature type="transmembrane region" description="Helical" evidence="10">
    <location>
        <begin position="125"/>
        <end position="147"/>
    </location>
</feature>
<evidence type="ECO:0000256" key="2">
    <source>
        <dbReference type="ARBA" id="ARBA00006214"/>
    </source>
</evidence>
<sequence length="197" mass="21558">MSAPTHRPPIALAVFWIAAGVVGAVVAFLLYLEYIGQLTDQDPLISCQWGVLLTCGPNLLSAGGNILGFSNSLAGVALFFGPVYAGVSALAAPHGLRRWYWRTFGLFVFGAFALVHWFAYESVFLYGSLCPWCMTIWLVTIPLFWFTSGWMLCDGVWGRSAEGLGRGLFRWAPLITVLDYALIAVLAQVRLDVLGSF</sequence>
<name>A0ABN2HXY4_9MICO</name>
<reference evidence="12 13" key="1">
    <citation type="journal article" date="2019" name="Int. J. Syst. Evol. Microbiol.">
        <title>The Global Catalogue of Microorganisms (GCM) 10K type strain sequencing project: providing services to taxonomists for standard genome sequencing and annotation.</title>
        <authorList>
            <consortium name="The Broad Institute Genomics Platform"/>
            <consortium name="The Broad Institute Genome Sequencing Center for Infectious Disease"/>
            <person name="Wu L."/>
            <person name="Ma J."/>
        </authorList>
    </citation>
    <scope>NUCLEOTIDE SEQUENCE [LARGE SCALE GENOMIC DNA]</scope>
    <source>
        <strain evidence="12 13">JCM 15577</strain>
    </source>
</reference>
<evidence type="ECO:0000256" key="8">
    <source>
        <dbReference type="ARBA" id="ARBA00023157"/>
    </source>
</evidence>
<dbReference type="InterPro" id="IPR038354">
    <property type="entry name" value="VKOR_sf"/>
</dbReference>
<keyword evidence="4" id="KW-0874">Quinone</keyword>
<dbReference type="InterPro" id="IPR012932">
    <property type="entry name" value="VKOR"/>
</dbReference>
<keyword evidence="13" id="KW-1185">Reference proteome</keyword>
<keyword evidence="7 10" id="KW-0472">Membrane</keyword>
<evidence type="ECO:0000256" key="1">
    <source>
        <dbReference type="ARBA" id="ARBA00004141"/>
    </source>
</evidence>
<keyword evidence="3 10" id="KW-0812">Transmembrane</keyword>
<keyword evidence="9" id="KW-0676">Redox-active center</keyword>
<dbReference type="RefSeq" id="WP_344070133.1">
    <property type="nucleotide sequence ID" value="NZ_BAAAPL010000001.1"/>
</dbReference>
<dbReference type="Pfam" id="PF07884">
    <property type="entry name" value="VKOR"/>
    <property type="match status" value="1"/>
</dbReference>
<evidence type="ECO:0000256" key="6">
    <source>
        <dbReference type="ARBA" id="ARBA00023002"/>
    </source>
</evidence>
<dbReference type="Proteomes" id="UP001501690">
    <property type="component" value="Unassembled WGS sequence"/>
</dbReference>
<gene>
    <name evidence="12" type="ORF">GCM10009808_10480</name>
</gene>
<evidence type="ECO:0000256" key="7">
    <source>
        <dbReference type="ARBA" id="ARBA00023136"/>
    </source>
</evidence>
<protein>
    <recommendedName>
        <fullName evidence="11">Vitamin K epoxide reductase domain-containing protein</fullName>
    </recommendedName>
</protein>
<comment type="similarity">
    <text evidence="2">Belongs to the VKOR family.</text>
</comment>
<evidence type="ECO:0000256" key="3">
    <source>
        <dbReference type="ARBA" id="ARBA00022692"/>
    </source>
</evidence>
<evidence type="ECO:0000313" key="13">
    <source>
        <dbReference type="Proteomes" id="UP001501690"/>
    </source>
</evidence>
<dbReference type="SMART" id="SM00756">
    <property type="entry name" value="VKc"/>
    <property type="match status" value="1"/>
</dbReference>
<evidence type="ECO:0000256" key="5">
    <source>
        <dbReference type="ARBA" id="ARBA00022989"/>
    </source>
</evidence>
<comment type="caution">
    <text evidence="12">The sequence shown here is derived from an EMBL/GenBank/DDBJ whole genome shotgun (WGS) entry which is preliminary data.</text>
</comment>
<feature type="transmembrane region" description="Helical" evidence="10">
    <location>
        <begin position="99"/>
        <end position="119"/>
    </location>
</feature>
<dbReference type="EMBL" id="BAAAPL010000001">
    <property type="protein sequence ID" value="GAA1695191.1"/>
    <property type="molecule type" value="Genomic_DNA"/>
</dbReference>
<feature type="domain" description="Vitamin K epoxide reductase" evidence="11">
    <location>
        <begin position="9"/>
        <end position="151"/>
    </location>
</feature>
<keyword evidence="5 10" id="KW-1133">Transmembrane helix</keyword>
<evidence type="ECO:0000256" key="9">
    <source>
        <dbReference type="ARBA" id="ARBA00023284"/>
    </source>
</evidence>
<keyword evidence="8" id="KW-1015">Disulfide bond</keyword>
<dbReference type="Gene3D" id="1.20.1440.130">
    <property type="entry name" value="VKOR domain"/>
    <property type="match status" value="1"/>
</dbReference>
<evidence type="ECO:0000256" key="10">
    <source>
        <dbReference type="SAM" id="Phobius"/>
    </source>
</evidence>
<comment type="subcellular location">
    <subcellularLocation>
        <location evidence="1">Membrane</location>
        <topology evidence="1">Multi-pass membrane protein</topology>
    </subcellularLocation>
</comment>
<evidence type="ECO:0000259" key="11">
    <source>
        <dbReference type="SMART" id="SM00756"/>
    </source>
</evidence>
<feature type="transmembrane region" description="Helical" evidence="10">
    <location>
        <begin position="168"/>
        <end position="189"/>
    </location>
</feature>
<keyword evidence="6" id="KW-0560">Oxidoreductase</keyword>